<reference evidence="2 3" key="1">
    <citation type="journal article" date="2015" name="Genome Announc.">
        <title>Genomes of Geoalkalibacter ferrihydriticus Z-0531T and Geoalkalibacter subterraneus Red1T, Two Haloalkaliphilic Metal-Reducing Deltaproteobacteria.</title>
        <authorList>
            <person name="Badalamenti J.P."/>
            <person name="Krajmalnik-Brown R."/>
            <person name="Torres C.I."/>
            <person name="Bond D.R."/>
        </authorList>
    </citation>
    <scope>NUCLEOTIDE SEQUENCE [LARGE SCALE GENOMIC DNA]</scope>
    <source>
        <strain evidence="2 3">Red1</strain>
    </source>
</reference>
<evidence type="ECO:0008006" key="4">
    <source>
        <dbReference type="Google" id="ProtNLM"/>
    </source>
</evidence>
<dbReference type="STRING" id="483547.GSUB_00770"/>
<dbReference type="EMBL" id="CP010311">
    <property type="protein sequence ID" value="AJF05412.1"/>
    <property type="molecule type" value="Genomic_DNA"/>
</dbReference>
<organism evidence="2 3">
    <name type="scientific">Geoalkalibacter subterraneus</name>
    <dbReference type="NCBI Taxonomy" id="483547"/>
    <lineage>
        <taxon>Bacteria</taxon>
        <taxon>Pseudomonadati</taxon>
        <taxon>Thermodesulfobacteriota</taxon>
        <taxon>Desulfuromonadia</taxon>
        <taxon>Desulfuromonadales</taxon>
        <taxon>Geoalkalibacteraceae</taxon>
        <taxon>Geoalkalibacter</taxon>
    </lineage>
</organism>
<dbReference type="HOGENOM" id="CLU_1684049_0_0_7"/>
<dbReference type="PROSITE" id="PS51257">
    <property type="entry name" value="PROKAR_LIPOPROTEIN"/>
    <property type="match status" value="1"/>
</dbReference>
<proteinExistence type="predicted"/>
<sequence>MMGRLLLWVAVILLCSCSPVAEREEAAPASSFSVDDLAVRAQALPGAQVERNGGLQIRYPGETLFAAGSILPLGRGEELLEPLAGFLKSTEDHPWQVRVHAATALGEAYDQRLADKRLELLQRYLQRRGVAVDGFDWQSSAGKEAPLIVGLPAASP</sequence>
<dbReference type="AlphaFoldDB" id="A0A0B5FB70"/>
<evidence type="ECO:0000256" key="1">
    <source>
        <dbReference type="SAM" id="SignalP"/>
    </source>
</evidence>
<dbReference type="InterPro" id="IPR036737">
    <property type="entry name" value="OmpA-like_sf"/>
</dbReference>
<dbReference type="Proteomes" id="UP000035036">
    <property type="component" value="Chromosome"/>
</dbReference>
<protein>
    <recommendedName>
        <fullName evidence="4">OmpA-like domain-containing protein</fullName>
    </recommendedName>
</protein>
<feature type="chain" id="PRO_5002101609" description="OmpA-like domain-containing protein" evidence="1">
    <location>
        <begin position="22"/>
        <end position="156"/>
    </location>
</feature>
<dbReference type="OrthoDB" id="9829686at2"/>
<evidence type="ECO:0000313" key="2">
    <source>
        <dbReference type="EMBL" id="AJF05412.1"/>
    </source>
</evidence>
<gene>
    <name evidence="2" type="ORF">GSUB_00770</name>
</gene>
<feature type="signal peptide" evidence="1">
    <location>
        <begin position="1"/>
        <end position="21"/>
    </location>
</feature>
<keyword evidence="1" id="KW-0732">Signal</keyword>
<dbReference type="KEGG" id="gsb:GSUB_00770"/>
<accession>A0A0B5FB70</accession>
<dbReference type="RefSeq" id="WP_040198703.1">
    <property type="nucleotide sequence ID" value="NZ_CP010311.1"/>
</dbReference>
<evidence type="ECO:0000313" key="3">
    <source>
        <dbReference type="Proteomes" id="UP000035036"/>
    </source>
</evidence>
<name>A0A0B5FB70_9BACT</name>
<dbReference type="SUPFAM" id="SSF103088">
    <property type="entry name" value="OmpA-like"/>
    <property type="match status" value="1"/>
</dbReference>
<dbReference type="Gene3D" id="3.30.1330.60">
    <property type="entry name" value="OmpA-like domain"/>
    <property type="match status" value="1"/>
</dbReference>
<keyword evidence="3" id="KW-1185">Reference proteome</keyword>